<comment type="caution">
    <text evidence="2">The sequence shown here is derived from an EMBL/GenBank/DDBJ whole genome shotgun (WGS) entry which is preliminary data.</text>
</comment>
<evidence type="ECO:0000256" key="1">
    <source>
        <dbReference type="SAM" id="MobiDB-lite"/>
    </source>
</evidence>
<sequence>MSETDGDGAGSRGEPPFSLGRGRQVEDEGRRRAERPAGP</sequence>
<feature type="region of interest" description="Disordered" evidence="1">
    <location>
        <begin position="1"/>
        <end position="39"/>
    </location>
</feature>
<evidence type="ECO:0000313" key="3">
    <source>
        <dbReference type="Proteomes" id="UP000287033"/>
    </source>
</evidence>
<feature type="non-terminal residue" evidence="2">
    <location>
        <position position="39"/>
    </location>
</feature>
<organism evidence="2 3">
    <name type="scientific">Chiloscyllium punctatum</name>
    <name type="common">Brownbanded bambooshark</name>
    <name type="synonym">Hemiscyllium punctatum</name>
    <dbReference type="NCBI Taxonomy" id="137246"/>
    <lineage>
        <taxon>Eukaryota</taxon>
        <taxon>Metazoa</taxon>
        <taxon>Chordata</taxon>
        <taxon>Craniata</taxon>
        <taxon>Vertebrata</taxon>
        <taxon>Chondrichthyes</taxon>
        <taxon>Elasmobranchii</taxon>
        <taxon>Galeomorphii</taxon>
        <taxon>Galeoidea</taxon>
        <taxon>Orectolobiformes</taxon>
        <taxon>Hemiscylliidae</taxon>
        <taxon>Chiloscyllium</taxon>
    </lineage>
</organism>
<reference evidence="2 3" key="1">
    <citation type="journal article" date="2018" name="Nat. Ecol. Evol.">
        <title>Shark genomes provide insights into elasmobranch evolution and the origin of vertebrates.</title>
        <authorList>
            <person name="Hara Y"/>
            <person name="Yamaguchi K"/>
            <person name="Onimaru K"/>
            <person name="Kadota M"/>
            <person name="Koyanagi M"/>
            <person name="Keeley SD"/>
            <person name="Tatsumi K"/>
            <person name="Tanaka K"/>
            <person name="Motone F"/>
            <person name="Kageyama Y"/>
            <person name="Nozu R"/>
            <person name="Adachi N"/>
            <person name="Nishimura O"/>
            <person name="Nakagawa R"/>
            <person name="Tanegashima C"/>
            <person name="Kiyatake I"/>
            <person name="Matsumoto R"/>
            <person name="Murakumo K"/>
            <person name="Nishida K"/>
            <person name="Terakita A"/>
            <person name="Kuratani S"/>
            <person name="Sato K"/>
            <person name="Hyodo S Kuraku.S."/>
        </authorList>
    </citation>
    <scope>NUCLEOTIDE SEQUENCE [LARGE SCALE GENOMIC DNA]</scope>
</reference>
<dbReference type="Proteomes" id="UP000287033">
    <property type="component" value="Unassembled WGS sequence"/>
</dbReference>
<dbReference type="AlphaFoldDB" id="A0A401TMI0"/>
<gene>
    <name evidence="2" type="ORF">chiPu_0027949</name>
</gene>
<keyword evidence="3" id="KW-1185">Reference proteome</keyword>
<name>A0A401TMI0_CHIPU</name>
<accession>A0A401TMI0</accession>
<evidence type="ECO:0000313" key="2">
    <source>
        <dbReference type="EMBL" id="GCC43832.1"/>
    </source>
</evidence>
<proteinExistence type="predicted"/>
<feature type="compositionally biased region" description="Basic and acidic residues" evidence="1">
    <location>
        <begin position="23"/>
        <end position="39"/>
    </location>
</feature>
<protein>
    <submittedName>
        <fullName evidence="2">Uncharacterized protein</fullName>
    </submittedName>
</protein>
<dbReference type="EMBL" id="BEZZ01118444">
    <property type="protein sequence ID" value="GCC43832.1"/>
    <property type="molecule type" value="Genomic_DNA"/>
</dbReference>